<keyword evidence="3" id="KW-1185">Reference proteome</keyword>
<name>A0ABZ2T5Q1_9ENTE</name>
<sequence>MSKTVSDMLKLSEEVRSKGKSQSRTKSVMNTKNEAFYFTSLEISEDVKKLSAISTNL</sequence>
<evidence type="ECO:0000313" key="3">
    <source>
        <dbReference type="Proteomes" id="UP000195080"/>
    </source>
</evidence>
<dbReference type="RefSeq" id="WP_176271394.1">
    <property type="nucleotide sequence ID" value="NZ_CP147248.1"/>
</dbReference>
<gene>
    <name evidence="2" type="ORF">A5866_001724</name>
</gene>
<reference evidence="3" key="1">
    <citation type="submission" date="2017-05" db="EMBL/GenBank/DDBJ databases">
        <title>The Genome Sequence of EEnterococcus faecalis 9F2_4866.</title>
        <authorList>
            <consortium name="The Broad Institute Genomics Platform"/>
            <consortium name="The Broad Institute Genomic Center for Infectious Diseases"/>
            <person name="Earl A."/>
            <person name="Manson A."/>
            <person name="Schwartman J."/>
            <person name="Gilmore M."/>
            <person name="Abouelleil A."/>
            <person name="Cao P."/>
            <person name="Chapman S."/>
            <person name="Cusick C."/>
            <person name="Shea T."/>
            <person name="Young S."/>
            <person name="Neafsey D."/>
            <person name="Nusbaum C."/>
            <person name="Birren B."/>
        </authorList>
    </citation>
    <scope>NUCLEOTIDE SEQUENCE [LARGE SCALE GENOMIC DNA]</scope>
    <source>
        <strain evidence="3">12C11_DIV0727</strain>
    </source>
</reference>
<feature type="region of interest" description="Disordered" evidence="1">
    <location>
        <begin position="1"/>
        <end position="27"/>
    </location>
</feature>
<evidence type="ECO:0000256" key="1">
    <source>
        <dbReference type="SAM" id="MobiDB-lite"/>
    </source>
</evidence>
<dbReference type="Proteomes" id="UP000195080">
    <property type="component" value="Chromosome"/>
</dbReference>
<protein>
    <submittedName>
        <fullName evidence="2">Uncharacterized protein</fullName>
    </submittedName>
</protein>
<dbReference type="EMBL" id="CP147248">
    <property type="protein sequence ID" value="WYJ86640.1"/>
    <property type="molecule type" value="Genomic_DNA"/>
</dbReference>
<organism evidence="2 3">
    <name type="scientific">Candidatus Enterococcus lemimoniae</name>
    <dbReference type="NCBI Taxonomy" id="1834167"/>
    <lineage>
        <taxon>Bacteria</taxon>
        <taxon>Bacillati</taxon>
        <taxon>Bacillota</taxon>
        <taxon>Bacilli</taxon>
        <taxon>Lactobacillales</taxon>
        <taxon>Enterococcaceae</taxon>
        <taxon>Enterococcus</taxon>
    </lineage>
</organism>
<evidence type="ECO:0000313" key="2">
    <source>
        <dbReference type="EMBL" id="WYJ86640.1"/>
    </source>
</evidence>
<proteinExistence type="predicted"/>
<accession>A0ABZ2T5Q1</accession>